<dbReference type="InterPro" id="IPR000801">
    <property type="entry name" value="Esterase-like"/>
</dbReference>
<protein>
    <submittedName>
        <fullName evidence="1">Esterase</fullName>
    </submittedName>
</protein>
<organism evidence="1 2">
    <name type="scientific">Bacillus weihaiensis</name>
    <dbReference type="NCBI Taxonomy" id="1547283"/>
    <lineage>
        <taxon>Bacteria</taxon>
        <taxon>Bacillati</taxon>
        <taxon>Bacillota</taxon>
        <taxon>Bacilli</taxon>
        <taxon>Bacillales</taxon>
        <taxon>Bacillaceae</taxon>
        <taxon>Bacillus</taxon>
    </lineage>
</organism>
<dbReference type="InterPro" id="IPR029058">
    <property type="entry name" value="AB_hydrolase_fold"/>
</dbReference>
<dbReference type="PANTHER" id="PTHR48098">
    <property type="entry name" value="ENTEROCHELIN ESTERASE-RELATED"/>
    <property type="match status" value="1"/>
</dbReference>
<dbReference type="OrthoDB" id="9784036at2"/>
<dbReference type="Pfam" id="PF00756">
    <property type="entry name" value="Esterase"/>
    <property type="match status" value="1"/>
</dbReference>
<dbReference type="Gene3D" id="3.40.50.1820">
    <property type="entry name" value="alpha/beta hydrolase"/>
    <property type="match status" value="1"/>
</dbReference>
<dbReference type="RefSeq" id="WP_072581682.1">
    <property type="nucleotide sequence ID" value="NZ_CP016020.1"/>
</dbReference>
<dbReference type="STRING" id="1547283.A9C19_00630"/>
<reference evidence="1 2" key="1">
    <citation type="journal article" date="2016" name="Sci. Rep.">
        <title>Complete genome sequence and transcriptomic analysis of a novel marine strain Bacillus weihaiensis reveals the mechanism of brown algae degradation.</title>
        <authorList>
            <person name="Zhu Y."/>
            <person name="Chen P."/>
            <person name="Bao Y."/>
            <person name="Men Y."/>
            <person name="Zeng Y."/>
            <person name="Yang J."/>
            <person name="Sun J."/>
            <person name="Sun Y."/>
        </authorList>
    </citation>
    <scope>NUCLEOTIDE SEQUENCE [LARGE SCALE GENOMIC DNA]</scope>
    <source>
        <strain evidence="1 2">Alg07</strain>
    </source>
</reference>
<dbReference type="KEGG" id="bwh:A9C19_00630"/>
<name>A0A1L3MX29_9BACI</name>
<sequence length="256" mass="29323">MLEKITVDIPAFNEKRDVTIYLPSSYTKETTKRYEVLYFQDGQNVFHDHEAFQGVSLDLKSYLDKNEFELIVVAIDVNSDERLHHYCPWENGEWSREVFGLTETTGGKGHSYVEFLVNSLKPLIDNKYRTIKTKSSIAGISLGGAISVYAAGLYPHIFPKVAGISTAFYRNQEKFEEFLKGTDLSGIEKLYLDCGTKEAKDNEGINAAFLESNQRMFSILKEKLVDYQFPIIDEGIHQYADFKKRIPAIFNYLYSS</sequence>
<dbReference type="SUPFAM" id="SSF53474">
    <property type="entry name" value="alpha/beta-Hydrolases"/>
    <property type="match status" value="1"/>
</dbReference>
<dbReference type="EMBL" id="CP016020">
    <property type="protein sequence ID" value="APH06894.1"/>
    <property type="molecule type" value="Genomic_DNA"/>
</dbReference>
<accession>A0A1L3MX29</accession>
<dbReference type="AlphaFoldDB" id="A0A1L3MX29"/>
<keyword evidence="2" id="KW-1185">Reference proteome</keyword>
<proteinExistence type="predicted"/>
<dbReference type="Proteomes" id="UP000181936">
    <property type="component" value="Chromosome"/>
</dbReference>
<evidence type="ECO:0000313" key="2">
    <source>
        <dbReference type="Proteomes" id="UP000181936"/>
    </source>
</evidence>
<dbReference type="InterPro" id="IPR050583">
    <property type="entry name" value="Mycobacterial_A85_antigen"/>
</dbReference>
<dbReference type="PANTHER" id="PTHR48098:SF6">
    <property type="entry name" value="FERRI-BACILLIBACTIN ESTERASE BESA"/>
    <property type="match status" value="1"/>
</dbReference>
<evidence type="ECO:0000313" key="1">
    <source>
        <dbReference type="EMBL" id="APH06894.1"/>
    </source>
</evidence>
<gene>
    <name evidence="1" type="ORF">A9C19_00630</name>
</gene>